<evidence type="ECO:0000256" key="1">
    <source>
        <dbReference type="SAM" id="SignalP"/>
    </source>
</evidence>
<reference evidence="2" key="1">
    <citation type="submission" date="2022-08" db="EMBL/GenBank/DDBJ databases">
        <authorList>
            <person name="Vandamme P."/>
            <person name="Hettiarachchi A."/>
            <person name="Peeters C."/>
            <person name="Cnockaert M."/>
            <person name="Carlier A."/>
        </authorList>
    </citation>
    <scope>NUCLEOTIDE SEQUENCE</scope>
    <source>
        <strain evidence="2">LMG 31809</strain>
    </source>
</reference>
<comment type="caution">
    <text evidence="2">The sequence shown here is derived from an EMBL/GenBank/DDBJ whole genome shotgun (WGS) entry which is preliminary data.</text>
</comment>
<protein>
    <submittedName>
        <fullName evidence="2">Uncharacterized protein</fullName>
    </submittedName>
</protein>
<reference evidence="2" key="2">
    <citation type="journal article" date="2023" name="Syst. Appl. Microbiol.">
        <title>Govania unica gen. nov., sp. nov., a rare biosphere bacterium that represents a novel family in the class Alphaproteobacteria.</title>
        <authorList>
            <person name="Vandamme P."/>
            <person name="Peeters C."/>
            <person name="Hettiarachchi A."/>
            <person name="Cnockaert M."/>
            <person name="Carlier A."/>
        </authorList>
    </citation>
    <scope>NUCLEOTIDE SEQUENCE</scope>
    <source>
        <strain evidence="2">LMG 31809</strain>
    </source>
</reference>
<accession>A0A9X3U014</accession>
<sequence>MKLFTTLAGAVLAASFVTSAMAAECSRPTAPSVVDGKSASQEQMGETHQAVKAYIASTDAFLSCIKTGADEEKAAVTNDKSLDDKARKTKLNGIEQSLATRHNAAVEDMEGVAAKFNTAIREYKAAQASAK</sequence>
<evidence type="ECO:0000313" key="3">
    <source>
        <dbReference type="Proteomes" id="UP001141619"/>
    </source>
</evidence>
<gene>
    <name evidence="2" type="ORF">NYP16_13335</name>
</gene>
<proteinExistence type="predicted"/>
<name>A0A9X3U014_9PROT</name>
<keyword evidence="1" id="KW-0732">Signal</keyword>
<dbReference type="RefSeq" id="WP_274944642.1">
    <property type="nucleotide sequence ID" value="NZ_JANWOI010000004.1"/>
</dbReference>
<evidence type="ECO:0000313" key="2">
    <source>
        <dbReference type="EMBL" id="MDA5194936.1"/>
    </source>
</evidence>
<organism evidence="2 3">
    <name type="scientific">Govanella unica</name>
    <dbReference type="NCBI Taxonomy" id="2975056"/>
    <lineage>
        <taxon>Bacteria</taxon>
        <taxon>Pseudomonadati</taxon>
        <taxon>Pseudomonadota</taxon>
        <taxon>Alphaproteobacteria</taxon>
        <taxon>Emcibacterales</taxon>
        <taxon>Govanellaceae</taxon>
        <taxon>Govanella</taxon>
    </lineage>
</organism>
<dbReference type="Proteomes" id="UP001141619">
    <property type="component" value="Unassembled WGS sequence"/>
</dbReference>
<keyword evidence="3" id="KW-1185">Reference proteome</keyword>
<dbReference type="AlphaFoldDB" id="A0A9X3U014"/>
<feature type="signal peptide" evidence="1">
    <location>
        <begin position="1"/>
        <end position="22"/>
    </location>
</feature>
<feature type="chain" id="PRO_5040929377" evidence="1">
    <location>
        <begin position="23"/>
        <end position="131"/>
    </location>
</feature>
<dbReference type="EMBL" id="JANWOI010000004">
    <property type="protein sequence ID" value="MDA5194936.1"/>
    <property type="molecule type" value="Genomic_DNA"/>
</dbReference>